<evidence type="ECO:0000313" key="2">
    <source>
        <dbReference type="EMBL" id="MEK8072725.1"/>
    </source>
</evidence>
<proteinExistence type="predicted"/>
<comment type="caution">
    <text evidence="2">The sequence shown here is derived from an EMBL/GenBank/DDBJ whole genome shotgun (WGS) entry which is preliminary data.</text>
</comment>
<dbReference type="Proteomes" id="UP001456513">
    <property type="component" value="Unassembled WGS sequence"/>
</dbReference>
<gene>
    <name evidence="2" type="ORF">AABD04_17920</name>
</gene>
<keyword evidence="1" id="KW-0732">Signal</keyword>
<organism evidence="2 3">
    <name type="scientific">Rhodococcus navarretei</name>
    <dbReference type="NCBI Taxonomy" id="3128981"/>
    <lineage>
        <taxon>Bacteria</taxon>
        <taxon>Bacillati</taxon>
        <taxon>Actinomycetota</taxon>
        <taxon>Actinomycetes</taxon>
        <taxon>Mycobacteriales</taxon>
        <taxon>Nocardiaceae</taxon>
        <taxon>Rhodococcus</taxon>
    </lineage>
</organism>
<reference evidence="2 3" key="1">
    <citation type="submission" date="2024-03" db="EMBL/GenBank/DDBJ databases">
        <title>Rhodococcus navarretei sp. nov. and Pseudarthrobacter quantumdoti sp. nov., two new species with the ability to biosynthesize Quantum Dots isolated from soil samples at Union Glacier, Antarctica.</title>
        <authorList>
            <person name="Vargas M."/>
        </authorList>
    </citation>
    <scope>NUCLEOTIDE SEQUENCE [LARGE SCALE GENOMIC DNA]</scope>
    <source>
        <strain evidence="2 3">EXRC-4A-4</strain>
    </source>
</reference>
<keyword evidence="3" id="KW-1185">Reference proteome</keyword>
<dbReference type="EMBL" id="JBBPCN010000001">
    <property type="protein sequence ID" value="MEK8072725.1"/>
    <property type="molecule type" value="Genomic_DNA"/>
</dbReference>
<feature type="chain" id="PRO_5047496509" evidence="1">
    <location>
        <begin position="26"/>
        <end position="99"/>
    </location>
</feature>
<protein>
    <submittedName>
        <fullName evidence="2">Uncharacterized protein</fullName>
    </submittedName>
</protein>
<evidence type="ECO:0000313" key="3">
    <source>
        <dbReference type="Proteomes" id="UP001456513"/>
    </source>
</evidence>
<name>A0ABU9CZE8_9NOCA</name>
<dbReference type="RefSeq" id="WP_243593689.1">
    <property type="nucleotide sequence ID" value="NZ_JBBPCN010000001.1"/>
</dbReference>
<sequence length="99" mass="10463">MLKKSLAVATLSIACAIGFAPMANAADAVPDFEDDIEGSSISEARATIKDTGNLMLIKLDGPINGCAYADREATAMRSVYFAPIDRSNVTVTFSCPEED</sequence>
<evidence type="ECO:0000256" key="1">
    <source>
        <dbReference type="SAM" id="SignalP"/>
    </source>
</evidence>
<dbReference type="PROSITE" id="PS51257">
    <property type="entry name" value="PROKAR_LIPOPROTEIN"/>
    <property type="match status" value="1"/>
</dbReference>
<feature type="signal peptide" evidence="1">
    <location>
        <begin position="1"/>
        <end position="25"/>
    </location>
</feature>
<accession>A0ABU9CZE8</accession>